<organism evidence="2 3">
    <name type="scientific">Halogeometricum limi</name>
    <dbReference type="NCBI Taxonomy" id="555875"/>
    <lineage>
        <taxon>Archaea</taxon>
        <taxon>Methanobacteriati</taxon>
        <taxon>Methanobacteriota</taxon>
        <taxon>Stenosarchaea group</taxon>
        <taxon>Halobacteria</taxon>
        <taxon>Halobacteriales</taxon>
        <taxon>Haloferacaceae</taxon>
        <taxon>Halogeometricum</taxon>
    </lineage>
</organism>
<reference evidence="3" key="1">
    <citation type="submission" date="2016-10" db="EMBL/GenBank/DDBJ databases">
        <authorList>
            <person name="Varghese N."/>
            <person name="Submissions S."/>
        </authorList>
    </citation>
    <scope>NUCLEOTIDE SEQUENCE [LARGE SCALE GENOMIC DNA]</scope>
    <source>
        <strain evidence="3">CGMCC 1.8711</strain>
    </source>
</reference>
<keyword evidence="3" id="KW-1185">Reference proteome</keyword>
<proteinExistence type="predicted"/>
<dbReference type="AlphaFoldDB" id="A0A1I6IJD3"/>
<sequence>MERERRHGPTRRRYLRATALSVSGALWVIAAATPASAADVEYRSGSTERCARFVRYKDDDEEFYFCTGPSGTVREVTDDDGDETREVYDENGVLRLFEEEEADGDERREVYDENGVLRLRERKDDDGDERREEFDENGVLRRRERKDDDGDKVVRIYDENGQLLEVRRDD</sequence>
<evidence type="ECO:0000313" key="3">
    <source>
        <dbReference type="Proteomes" id="UP000243250"/>
    </source>
</evidence>
<dbReference type="Gene3D" id="3.90.930.1">
    <property type="match status" value="1"/>
</dbReference>
<accession>A0A1I6IJD3</accession>
<dbReference type="EMBL" id="FOYS01000006">
    <property type="protein sequence ID" value="SFR66813.1"/>
    <property type="molecule type" value="Genomic_DNA"/>
</dbReference>
<dbReference type="Pfam" id="PF07661">
    <property type="entry name" value="MORN_2"/>
    <property type="match status" value="1"/>
</dbReference>
<dbReference type="InterPro" id="IPR006311">
    <property type="entry name" value="TAT_signal"/>
</dbReference>
<evidence type="ECO:0000256" key="1">
    <source>
        <dbReference type="SAM" id="MobiDB-lite"/>
    </source>
</evidence>
<dbReference type="PROSITE" id="PS51318">
    <property type="entry name" value="TAT"/>
    <property type="match status" value="1"/>
</dbReference>
<feature type="region of interest" description="Disordered" evidence="1">
    <location>
        <begin position="118"/>
        <end position="148"/>
    </location>
</feature>
<evidence type="ECO:0000313" key="2">
    <source>
        <dbReference type="EMBL" id="SFR66813.1"/>
    </source>
</evidence>
<protein>
    <submittedName>
        <fullName evidence="2">MORN repeat variant</fullName>
    </submittedName>
</protein>
<dbReference type="Proteomes" id="UP000243250">
    <property type="component" value="Unassembled WGS sequence"/>
</dbReference>
<dbReference type="InterPro" id="IPR011652">
    <property type="entry name" value="MORN_2"/>
</dbReference>
<name>A0A1I6IJD3_9EURY</name>
<gene>
    <name evidence="2" type="ORF">SAMN04488124_3288</name>
</gene>
<dbReference type="RefSeq" id="WP_245758400.1">
    <property type="nucleotide sequence ID" value="NZ_FOYS01000006.1"/>
</dbReference>